<proteinExistence type="predicted"/>
<reference evidence="1 2" key="1">
    <citation type="submission" date="2016-10" db="EMBL/GenBank/DDBJ databases">
        <authorList>
            <person name="de Groot N.N."/>
        </authorList>
    </citation>
    <scope>NUCLEOTIDE SEQUENCE [LARGE SCALE GENOMIC DNA]</scope>
    <source>
        <strain evidence="1 2">DSM 15345</strain>
    </source>
</reference>
<evidence type="ECO:0008006" key="3">
    <source>
        <dbReference type="Google" id="ProtNLM"/>
    </source>
</evidence>
<dbReference type="AlphaFoldDB" id="A0A1H4A7I7"/>
<sequence>MMDHPSLPQNGPAQGPERIVYIRTVPASELPQEARERIGDATIYAIHDAEGARLALVADRDLAFTVARQHEMTPVSAH</sequence>
<dbReference type="STRING" id="89524.SAMN05444370_104109"/>
<dbReference type="Pfam" id="PF06620">
    <property type="entry name" value="DUF1150"/>
    <property type="match status" value="1"/>
</dbReference>
<organism evidence="1 2">
    <name type="scientific">Rubrimonas cliftonensis</name>
    <dbReference type="NCBI Taxonomy" id="89524"/>
    <lineage>
        <taxon>Bacteria</taxon>
        <taxon>Pseudomonadati</taxon>
        <taxon>Pseudomonadota</taxon>
        <taxon>Alphaproteobacteria</taxon>
        <taxon>Rhodobacterales</taxon>
        <taxon>Paracoccaceae</taxon>
        <taxon>Rubrimonas</taxon>
    </lineage>
</organism>
<evidence type="ECO:0000313" key="2">
    <source>
        <dbReference type="Proteomes" id="UP000198703"/>
    </source>
</evidence>
<keyword evidence="2" id="KW-1185">Reference proteome</keyword>
<gene>
    <name evidence="1" type="ORF">SAMN05444370_104109</name>
</gene>
<dbReference type="Proteomes" id="UP000198703">
    <property type="component" value="Unassembled WGS sequence"/>
</dbReference>
<name>A0A1H4A7I7_9RHOB</name>
<dbReference type="InterPro" id="IPR009531">
    <property type="entry name" value="DUF1150"/>
</dbReference>
<evidence type="ECO:0000313" key="1">
    <source>
        <dbReference type="EMBL" id="SEA32093.1"/>
    </source>
</evidence>
<dbReference type="EMBL" id="FNQM01000004">
    <property type="protein sequence ID" value="SEA32093.1"/>
    <property type="molecule type" value="Genomic_DNA"/>
</dbReference>
<dbReference type="RefSeq" id="WP_245730980.1">
    <property type="nucleotide sequence ID" value="NZ_FNQM01000004.1"/>
</dbReference>
<protein>
    <recommendedName>
        <fullName evidence="3">DUF1150 family protein</fullName>
    </recommendedName>
</protein>
<accession>A0A1H4A7I7</accession>